<name>A0A5A9N6K9_9TELE</name>
<protein>
    <submittedName>
        <fullName evidence="1">Uncharacterized protein</fullName>
    </submittedName>
</protein>
<dbReference type="Proteomes" id="UP000324632">
    <property type="component" value="Chromosome 22"/>
</dbReference>
<dbReference type="AlphaFoldDB" id="A0A5A9N6K9"/>
<keyword evidence="2" id="KW-1185">Reference proteome</keyword>
<accession>A0A5A9N6K9</accession>
<gene>
    <name evidence="1" type="ORF">E1301_Tti000880</name>
</gene>
<evidence type="ECO:0000313" key="2">
    <source>
        <dbReference type="Proteomes" id="UP000324632"/>
    </source>
</evidence>
<dbReference type="EMBL" id="SOYY01000022">
    <property type="protein sequence ID" value="KAA0704805.1"/>
    <property type="molecule type" value="Genomic_DNA"/>
</dbReference>
<comment type="caution">
    <text evidence="1">The sequence shown here is derived from an EMBL/GenBank/DDBJ whole genome shotgun (WGS) entry which is preliminary data.</text>
</comment>
<reference evidence="1 2" key="1">
    <citation type="journal article" date="2019" name="Mol. Ecol. Resour.">
        <title>Chromosome-level genome assembly of Triplophysa tibetana, a fish adapted to the harsh high-altitude environment of the Tibetan Plateau.</title>
        <authorList>
            <person name="Yang X."/>
            <person name="Liu H."/>
            <person name="Ma Z."/>
            <person name="Zou Y."/>
            <person name="Zou M."/>
            <person name="Mao Y."/>
            <person name="Li X."/>
            <person name="Wang H."/>
            <person name="Chen T."/>
            <person name="Wang W."/>
            <person name="Yang R."/>
        </authorList>
    </citation>
    <scope>NUCLEOTIDE SEQUENCE [LARGE SCALE GENOMIC DNA]</scope>
    <source>
        <strain evidence="1">TTIB1903HZAU</strain>
        <tissue evidence="1">Muscle</tissue>
    </source>
</reference>
<evidence type="ECO:0000313" key="1">
    <source>
        <dbReference type="EMBL" id="KAA0704805.1"/>
    </source>
</evidence>
<organism evidence="1 2">
    <name type="scientific">Triplophysa tibetana</name>
    <dbReference type="NCBI Taxonomy" id="1572043"/>
    <lineage>
        <taxon>Eukaryota</taxon>
        <taxon>Metazoa</taxon>
        <taxon>Chordata</taxon>
        <taxon>Craniata</taxon>
        <taxon>Vertebrata</taxon>
        <taxon>Euteleostomi</taxon>
        <taxon>Actinopterygii</taxon>
        <taxon>Neopterygii</taxon>
        <taxon>Teleostei</taxon>
        <taxon>Ostariophysi</taxon>
        <taxon>Cypriniformes</taxon>
        <taxon>Nemacheilidae</taxon>
        <taxon>Triplophysa</taxon>
    </lineage>
</organism>
<proteinExistence type="predicted"/>
<sequence>MEDRWSSCLGPFDSVLHPPTAALPGHRCPFIKTDCASPALMTSERLQSAFKNPPSGKSAFWRNDGKECDLNLILGLSLNADWRVIEP</sequence>